<evidence type="ECO:0000313" key="4">
    <source>
        <dbReference type="WBParaSite" id="Hba_05212"/>
    </source>
</evidence>
<dbReference type="WBParaSite" id="Hba_05212">
    <property type="protein sequence ID" value="Hba_05212"/>
    <property type="gene ID" value="Hba_05212"/>
</dbReference>
<keyword evidence="2" id="KW-0812">Transmembrane</keyword>
<dbReference type="AlphaFoldDB" id="A0A1I7WJL2"/>
<sequence>MPAQTVPLVIHSQSHNHASYPPVGLFFGGTSPVILLLVAPVWIVQLLVTYLISFLFFPSARPWVCGPFTIFAEILENPINFLISERIEQGRSGLPRLVRESAEFNFAENVMHLVRNVSMTAWFFYLYILMKIFKNMVIDESDLNNSINNHSNRATEVNLEAYDTEESSRSRRQTPTIRESTTERLRGEYARLQHTISQNEDAQTSDAFKALLDENTLQTQELAEQLGVVQATVSRRLHKMGEKLARSESG</sequence>
<evidence type="ECO:0000256" key="2">
    <source>
        <dbReference type="SAM" id="Phobius"/>
    </source>
</evidence>
<name>A0A1I7WJL2_HETBA</name>
<accession>A0A1I7WJL2</accession>
<reference evidence="4" key="1">
    <citation type="submission" date="2016-11" db="UniProtKB">
        <authorList>
            <consortium name="WormBaseParasite"/>
        </authorList>
    </citation>
    <scope>IDENTIFICATION</scope>
</reference>
<dbReference type="Gene3D" id="1.10.10.10">
    <property type="entry name" value="Winged helix-like DNA-binding domain superfamily/Winged helix DNA-binding domain"/>
    <property type="match status" value="1"/>
</dbReference>
<proteinExistence type="predicted"/>
<dbReference type="InterPro" id="IPR036388">
    <property type="entry name" value="WH-like_DNA-bd_sf"/>
</dbReference>
<protein>
    <submittedName>
        <fullName evidence="4">HTH_48 domain-containing protein</fullName>
    </submittedName>
</protein>
<feature type="region of interest" description="Disordered" evidence="1">
    <location>
        <begin position="161"/>
        <end position="180"/>
    </location>
</feature>
<keyword evidence="3" id="KW-1185">Reference proteome</keyword>
<evidence type="ECO:0000313" key="3">
    <source>
        <dbReference type="Proteomes" id="UP000095283"/>
    </source>
</evidence>
<keyword evidence="2" id="KW-1133">Transmembrane helix</keyword>
<evidence type="ECO:0000256" key="1">
    <source>
        <dbReference type="SAM" id="MobiDB-lite"/>
    </source>
</evidence>
<keyword evidence="2" id="KW-0472">Membrane</keyword>
<feature type="transmembrane region" description="Helical" evidence="2">
    <location>
        <begin position="113"/>
        <end position="130"/>
    </location>
</feature>
<organism evidence="3 4">
    <name type="scientific">Heterorhabditis bacteriophora</name>
    <name type="common">Entomopathogenic nematode worm</name>
    <dbReference type="NCBI Taxonomy" id="37862"/>
    <lineage>
        <taxon>Eukaryota</taxon>
        <taxon>Metazoa</taxon>
        <taxon>Ecdysozoa</taxon>
        <taxon>Nematoda</taxon>
        <taxon>Chromadorea</taxon>
        <taxon>Rhabditida</taxon>
        <taxon>Rhabditina</taxon>
        <taxon>Rhabditomorpha</taxon>
        <taxon>Strongyloidea</taxon>
        <taxon>Heterorhabditidae</taxon>
        <taxon>Heterorhabditis</taxon>
    </lineage>
</organism>
<feature type="transmembrane region" description="Helical" evidence="2">
    <location>
        <begin position="33"/>
        <end position="57"/>
    </location>
</feature>
<dbReference type="Proteomes" id="UP000095283">
    <property type="component" value="Unplaced"/>
</dbReference>